<evidence type="ECO:0000256" key="1">
    <source>
        <dbReference type="SAM" id="Phobius"/>
    </source>
</evidence>
<sequence length="165" mass="18379">MSELKKLALTVKNYDAQASGDLDALYRRVRYEDEHGATLYFKEVVMLKYLAKHGALATDVPRTWYYKHASKKSIIVVAFEKAGGKVECDLDDLRLIARSTLIKGVVISLAAVPAGIIAATATFGVGLVIIPMFLWYGYRNVFKLPKMLGRKTLVDDFSKFGVTLQ</sequence>
<gene>
    <name evidence="2" type="ORF">CFN16_26355</name>
</gene>
<keyword evidence="1" id="KW-0812">Transmembrane</keyword>
<name>A0A345V474_PSEFL</name>
<dbReference type="EMBL" id="CP022313">
    <property type="protein sequence ID" value="AXJ07526.1"/>
    <property type="molecule type" value="Genomic_DNA"/>
</dbReference>
<evidence type="ECO:0000313" key="2">
    <source>
        <dbReference type="EMBL" id="AXJ07526.1"/>
    </source>
</evidence>
<evidence type="ECO:0000313" key="3">
    <source>
        <dbReference type="Proteomes" id="UP000254535"/>
    </source>
</evidence>
<keyword evidence="1" id="KW-0472">Membrane</keyword>
<feature type="transmembrane region" description="Helical" evidence="1">
    <location>
        <begin position="105"/>
        <end position="138"/>
    </location>
</feature>
<proteinExistence type="predicted"/>
<reference evidence="2 3" key="1">
    <citation type="submission" date="2017-07" db="EMBL/GenBank/DDBJ databases">
        <title>Genome sequence of Pseudomonas NEP1.</title>
        <authorList>
            <person name="Nascimento F.X."/>
        </authorList>
    </citation>
    <scope>NUCLEOTIDE SEQUENCE [LARGE SCALE GENOMIC DNA]</scope>
    <source>
        <strain evidence="2 3">NEP1</strain>
    </source>
</reference>
<accession>A0A345V474</accession>
<dbReference type="AlphaFoldDB" id="A0A345V474"/>
<organism evidence="2 3">
    <name type="scientific">Pseudomonas fluorescens</name>
    <dbReference type="NCBI Taxonomy" id="294"/>
    <lineage>
        <taxon>Bacteria</taxon>
        <taxon>Pseudomonadati</taxon>
        <taxon>Pseudomonadota</taxon>
        <taxon>Gammaproteobacteria</taxon>
        <taxon>Pseudomonadales</taxon>
        <taxon>Pseudomonadaceae</taxon>
        <taxon>Pseudomonas</taxon>
    </lineage>
</organism>
<dbReference type="Proteomes" id="UP000254535">
    <property type="component" value="Chromosome"/>
</dbReference>
<keyword evidence="1" id="KW-1133">Transmembrane helix</keyword>
<protein>
    <submittedName>
        <fullName evidence="2">Uncharacterized protein</fullName>
    </submittedName>
</protein>
<dbReference type="RefSeq" id="WP_115079562.1">
    <property type="nucleotide sequence ID" value="NZ_CP022313.1"/>
</dbReference>